<dbReference type="InterPro" id="IPR016484">
    <property type="entry name" value="GTPase_Der"/>
</dbReference>
<feature type="binding site" evidence="8">
    <location>
        <begin position="9"/>
        <end position="16"/>
    </location>
    <ligand>
        <name>GTP</name>
        <dbReference type="ChEBI" id="CHEBI:37565"/>
        <label>1</label>
    </ligand>
</feature>
<evidence type="ECO:0000256" key="11">
    <source>
        <dbReference type="SAM" id="MobiDB-lite"/>
    </source>
</evidence>
<dbReference type="SUPFAM" id="SSF52540">
    <property type="entry name" value="P-loop containing nucleoside triphosphate hydrolases"/>
    <property type="match status" value="2"/>
</dbReference>
<sequence>MLPVVALVGRPNVGKSTLFNVLTRSRDALVADLPGVTRDRHYGVCRSGARPFVVVDTGGLTGEEQGLDALTAQQVRLAIAESSVAVLVVDARDGLLPQDRAILDELRRSGKPVVLAVNKIDGIDEHAALAEFAAFGVAATLPLAAAHARGVDALLAAVLPLLPADGEPSVDEEDAEGGVRVAIVGRPNVGKSTLVNRLLGEERVVVSEVAGTTRDPIRVPLERDGRRYTLIDTAGVRRRARVEEAIEKFSVIKTLQSMAAAQVVVLMLDAREPVSEQDLTLAGHVLDEGRALVIAVNKWDGLPAYEREQCRKALERKLDFVGWAKQVFISARHGSGLKELMRAVDRAHASATREMTSSELTRALEQAYQGYQPPLVRGHAPKLRYAHPGGHNPPTIVIHGTRTAHIADGYRRYLENFFRKRFRLEGTPIRIEFREGENPYAGRKNPLTERQKRKRQRLVRYVRRKG</sequence>
<dbReference type="PROSITE" id="PS51712">
    <property type="entry name" value="G_ENGA"/>
    <property type="match status" value="2"/>
</dbReference>
<evidence type="ECO:0000256" key="7">
    <source>
        <dbReference type="ARBA" id="ARBA00032345"/>
    </source>
</evidence>
<evidence type="ECO:0000256" key="2">
    <source>
        <dbReference type="ARBA" id="ARBA00020953"/>
    </source>
</evidence>
<evidence type="ECO:0000313" key="15">
    <source>
        <dbReference type="Proteomes" id="UP000253740"/>
    </source>
</evidence>
<organism evidence="14">
    <name type="scientific">Mizugakiibacter sediminis</name>
    <dbReference type="NCBI Taxonomy" id="1475481"/>
    <lineage>
        <taxon>Bacteria</taxon>
        <taxon>Pseudomonadati</taxon>
        <taxon>Pseudomonadota</taxon>
        <taxon>Gammaproteobacteria</taxon>
        <taxon>Lysobacterales</taxon>
        <taxon>Rhodanobacteraceae</taxon>
        <taxon>Mizugakiibacter</taxon>
    </lineage>
</organism>
<feature type="binding site" evidence="8">
    <location>
        <begin position="185"/>
        <end position="192"/>
    </location>
    <ligand>
        <name>GTP</name>
        <dbReference type="ChEBI" id="CHEBI:37565"/>
        <label>2</label>
    </ligand>
</feature>
<dbReference type="HOGENOM" id="CLU_016077_6_2_6"/>
<dbReference type="RefSeq" id="WP_062537524.1">
    <property type="nucleotide sequence ID" value="NZ_DF970239.1"/>
</dbReference>
<dbReference type="HAMAP" id="MF_00195">
    <property type="entry name" value="GTPase_Der"/>
    <property type="match status" value="1"/>
</dbReference>
<dbReference type="STRING" id="1475481.GCA_000953855_02327"/>
<gene>
    <name evidence="8" type="primary">der</name>
    <name evidence="13" type="ORF">MBSD_0637</name>
    <name evidence="14" type="ORF">MBSD_n2281</name>
</gene>
<evidence type="ECO:0000256" key="1">
    <source>
        <dbReference type="ARBA" id="ARBA00008279"/>
    </source>
</evidence>
<dbReference type="SMART" id="SM00382">
    <property type="entry name" value="AAA"/>
    <property type="match status" value="2"/>
</dbReference>
<evidence type="ECO:0000256" key="3">
    <source>
        <dbReference type="ARBA" id="ARBA00022517"/>
    </source>
</evidence>
<evidence type="ECO:0000256" key="4">
    <source>
        <dbReference type="ARBA" id="ARBA00022737"/>
    </source>
</evidence>
<dbReference type="PANTHER" id="PTHR43834">
    <property type="entry name" value="GTPASE DER"/>
    <property type="match status" value="1"/>
</dbReference>
<comment type="subunit">
    <text evidence="8">Associates with the 50S ribosomal subunit.</text>
</comment>
<dbReference type="CDD" id="cd01895">
    <property type="entry name" value="EngA2"/>
    <property type="match status" value="1"/>
</dbReference>
<evidence type="ECO:0000313" key="13">
    <source>
        <dbReference type="EMBL" id="GAN44117.1"/>
    </source>
</evidence>
<evidence type="ECO:0000256" key="6">
    <source>
        <dbReference type="ARBA" id="ARBA00023134"/>
    </source>
</evidence>
<dbReference type="InterPro" id="IPR032859">
    <property type="entry name" value="KH_dom-like"/>
</dbReference>
<evidence type="ECO:0000313" key="14">
    <source>
        <dbReference type="EMBL" id="GAP66965.1"/>
    </source>
</evidence>
<evidence type="ECO:0000259" key="12">
    <source>
        <dbReference type="PROSITE" id="PS51712"/>
    </source>
</evidence>
<reference evidence="13" key="1">
    <citation type="submission" date="2015-03" db="EMBL/GenBank/DDBJ databases">
        <title>Draft genome sequence of Mizugakiibacter sediminis skMP5.</title>
        <authorList>
            <person name="Watanabe T."/>
            <person name="Kojima H."/>
            <person name="Fukui M."/>
        </authorList>
    </citation>
    <scope>NUCLEOTIDE SEQUENCE</scope>
    <source>
        <strain evidence="13">SkMP5</strain>
    </source>
</reference>
<dbReference type="AlphaFoldDB" id="A0A0K8QPX8"/>
<keyword evidence="15" id="KW-1185">Reference proteome</keyword>
<feature type="binding site" evidence="8">
    <location>
        <begin position="297"/>
        <end position="300"/>
    </location>
    <ligand>
        <name>GTP</name>
        <dbReference type="ChEBI" id="CHEBI:37565"/>
        <label>2</label>
    </ligand>
</feature>
<evidence type="ECO:0000256" key="8">
    <source>
        <dbReference type="HAMAP-Rule" id="MF_00195"/>
    </source>
</evidence>
<dbReference type="OrthoDB" id="9805918at2"/>
<dbReference type="InterPro" id="IPR015946">
    <property type="entry name" value="KH_dom-like_a/b"/>
</dbReference>
<dbReference type="Pfam" id="PF14714">
    <property type="entry name" value="KH_dom-like"/>
    <property type="match status" value="1"/>
</dbReference>
<evidence type="ECO:0000256" key="10">
    <source>
        <dbReference type="RuleBase" id="RU004481"/>
    </source>
</evidence>
<dbReference type="FunFam" id="3.30.300.20:FF:000004">
    <property type="entry name" value="GTPase Der"/>
    <property type="match status" value="1"/>
</dbReference>
<comment type="similarity">
    <text evidence="1 8 9 10">Belongs to the TRAFAC class TrmE-Era-EngA-EngB-Septin-like GTPase superfamily. EngA (Der) GTPase family.</text>
</comment>
<protein>
    <recommendedName>
        <fullName evidence="2 8">GTPase Der</fullName>
    </recommendedName>
    <alternativeName>
        <fullName evidence="7 8">GTP-binding protein EngA</fullName>
    </alternativeName>
</protein>
<feature type="region of interest" description="Disordered" evidence="11">
    <location>
        <begin position="437"/>
        <end position="466"/>
    </location>
</feature>
<feature type="compositionally biased region" description="Basic residues" evidence="11">
    <location>
        <begin position="451"/>
        <end position="466"/>
    </location>
</feature>
<keyword evidence="4 10" id="KW-0677">Repeat</keyword>
<keyword evidence="5 8" id="KW-0547">Nucleotide-binding</keyword>
<keyword evidence="6 8" id="KW-0342">GTP-binding</keyword>
<proteinExistence type="inferred from homology"/>
<dbReference type="GO" id="GO:0005525">
    <property type="term" value="F:GTP binding"/>
    <property type="evidence" value="ECO:0007669"/>
    <property type="project" value="UniProtKB-UniRule"/>
</dbReference>
<dbReference type="PANTHER" id="PTHR43834:SF6">
    <property type="entry name" value="GTPASE DER"/>
    <property type="match status" value="1"/>
</dbReference>
<dbReference type="Pfam" id="PF01926">
    <property type="entry name" value="MMR_HSR1"/>
    <property type="match status" value="2"/>
</dbReference>
<dbReference type="Gene3D" id="3.40.50.300">
    <property type="entry name" value="P-loop containing nucleotide triphosphate hydrolases"/>
    <property type="match status" value="2"/>
</dbReference>
<dbReference type="Proteomes" id="UP000253740">
    <property type="component" value="Unassembled WGS sequence"/>
</dbReference>
<dbReference type="Gene3D" id="3.30.300.20">
    <property type="match status" value="1"/>
</dbReference>
<dbReference type="CDD" id="cd01894">
    <property type="entry name" value="EngA1"/>
    <property type="match status" value="1"/>
</dbReference>
<feature type="binding site" evidence="8">
    <location>
        <begin position="232"/>
        <end position="236"/>
    </location>
    <ligand>
        <name>GTP</name>
        <dbReference type="ChEBI" id="CHEBI:37565"/>
        <label>2</label>
    </ligand>
</feature>
<dbReference type="InterPro" id="IPR031166">
    <property type="entry name" value="G_ENGA"/>
</dbReference>
<name>A0A0K8QPX8_9GAMM</name>
<feature type="binding site" evidence="8">
    <location>
        <begin position="56"/>
        <end position="60"/>
    </location>
    <ligand>
        <name>GTP</name>
        <dbReference type="ChEBI" id="CHEBI:37565"/>
        <label>1</label>
    </ligand>
</feature>
<dbReference type="InterPro" id="IPR006073">
    <property type="entry name" value="GTP-bd"/>
</dbReference>
<evidence type="ECO:0000256" key="5">
    <source>
        <dbReference type="ARBA" id="ARBA00022741"/>
    </source>
</evidence>
<feature type="domain" description="EngA-type G" evidence="12">
    <location>
        <begin position="3"/>
        <end position="166"/>
    </location>
</feature>
<dbReference type="InterPro" id="IPR005225">
    <property type="entry name" value="Small_GTP-bd"/>
</dbReference>
<dbReference type="InterPro" id="IPR027417">
    <property type="entry name" value="P-loop_NTPase"/>
</dbReference>
<dbReference type="FunFam" id="3.40.50.300:FF:000040">
    <property type="entry name" value="GTPase Der"/>
    <property type="match status" value="1"/>
</dbReference>
<reference evidence="14" key="2">
    <citation type="submission" date="2015-08" db="EMBL/GenBank/DDBJ databases">
        <title>Complete DNA Sequence of Pseudomonas syringae pv. actinidiae, the Causal Agent of Kiwifruit Canker Disease.</title>
        <authorList>
            <person name="Rikkerink E.H.A."/>
            <person name="Fineran P.C."/>
        </authorList>
    </citation>
    <scope>NUCLEOTIDE SEQUENCE</scope>
    <source>
        <strain evidence="14">SkMP5</strain>
    </source>
</reference>
<keyword evidence="3 8" id="KW-0690">Ribosome biogenesis</keyword>
<dbReference type="NCBIfam" id="TIGR03594">
    <property type="entry name" value="GTPase_EngA"/>
    <property type="match status" value="1"/>
</dbReference>
<comment type="function">
    <text evidence="8 10">GTPase that plays an essential role in the late steps of ribosome biogenesis.</text>
</comment>
<accession>A0A0K8QPX8</accession>
<feature type="domain" description="EngA-type G" evidence="12">
    <location>
        <begin position="179"/>
        <end position="352"/>
    </location>
</feature>
<feature type="binding site" evidence="8">
    <location>
        <begin position="118"/>
        <end position="121"/>
    </location>
    <ligand>
        <name>GTP</name>
        <dbReference type="ChEBI" id="CHEBI:37565"/>
        <label>1</label>
    </ligand>
</feature>
<dbReference type="GO" id="GO:0043022">
    <property type="term" value="F:ribosome binding"/>
    <property type="evidence" value="ECO:0007669"/>
    <property type="project" value="TreeGrafter"/>
</dbReference>
<evidence type="ECO:0000256" key="9">
    <source>
        <dbReference type="PROSITE-ProRule" id="PRU01049"/>
    </source>
</evidence>
<dbReference type="InterPro" id="IPR003593">
    <property type="entry name" value="AAA+_ATPase"/>
</dbReference>
<dbReference type="EMBL" id="DF970239">
    <property type="protein sequence ID" value="GAP66965.1"/>
    <property type="molecule type" value="Genomic_DNA"/>
</dbReference>
<dbReference type="PIRSF" id="PIRSF006485">
    <property type="entry name" value="GTP-binding_EngA"/>
    <property type="match status" value="1"/>
</dbReference>
<dbReference type="NCBIfam" id="TIGR00231">
    <property type="entry name" value="small_GTP"/>
    <property type="match status" value="2"/>
</dbReference>
<dbReference type="GO" id="GO:0042254">
    <property type="term" value="P:ribosome biogenesis"/>
    <property type="evidence" value="ECO:0007669"/>
    <property type="project" value="UniProtKB-KW"/>
</dbReference>
<dbReference type="EMBL" id="DF952378">
    <property type="protein sequence ID" value="GAN44117.1"/>
    <property type="molecule type" value="Genomic_DNA"/>
</dbReference>